<evidence type="ECO:0000313" key="1">
    <source>
        <dbReference type="EMBL" id="ABF72361.1"/>
    </source>
</evidence>
<proteinExistence type="predicted"/>
<dbReference type="EMBL" id="JQ809691">
    <property type="protein sequence ID" value="AFM75071.1"/>
    <property type="molecule type" value="Genomic_DNA"/>
</dbReference>
<dbReference type="EMBL" id="JQ809692">
    <property type="protein sequence ID" value="AFM75254.1"/>
    <property type="molecule type" value="Genomic_DNA"/>
</dbReference>
<evidence type="ECO:0000313" key="7">
    <source>
        <dbReference type="EMBL" id="QOT14297.1"/>
    </source>
</evidence>
<dbReference type="EMBL" id="JQ806361">
    <property type="protein sequence ID" value="AFM74695.1"/>
    <property type="molecule type" value="Genomic_DNA"/>
</dbReference>
<evidence type="ECO:0000313" key="9">
    <source>
        <dbReference type="EMBL" id="QOT14947.1"/>
    </source>
</evidence>
<dbReference type="EMBL" id="EF523390">
    <property type="protein sequence ID" value="ABR13208.1"/>
    <property type="molecule type" value="Genomic_DNA"/>
</dbReference>
<protein>
    <submittedName>
        <fullName evidence="1">Uncharacterized protein</fullName>
    </submittedName>
</protein>
<dbReference type="Proteomes" id="UP000134498">
    <property type="component" value="Genome"/>
</dbReference>
<evidence type="ECO:0000313" key="13">
    <source>
        <dbReference type="Proteomes" id="UP000143489"/>
    </source>
</evidence>
<dbReference type="EMBL" id="EU499381">
    <property type="protein sequence ID" value="ACF94829.1"/>
    <property type="molecule type" value="Genomic_DNA"/>
</dbReference>
<evidence type="ECO:0000313" key="10">
    <source>
        <dbReference type="Proteomes" id="UP000133397"/>
    </source>
</evidence>
<evidence type="ECO:0000313" key="3">
    <source>
        <dbReference type="EMBL" id="ACF94829.1"/>
    </source>
</evidence>
<dbReference type="Proteomes" id="UP000180974">
    <property type="component" value="Segment"/>
</dbReference>
<dbReference type="Proteomes" id="UP000181598">
    <property type="component" value="Segment"/>
</dbReference>
<gene>
    <name evidence="1" type="ORF">MDV092.4</name>
</gene>
<reference evidence="6" key="7">
    <citation type="submission" date="2020-07" db="EMBL/GenBank/DDBJ databases">
        <title>Distinct polymorphisms in a single herpesvirus gene are capable of enhancing virulence and mediate vaccinal resistance.</title>
        <authorList>
            <person name="Conradie A.M."/>
            <person name="Bertzbach L.D."/>
            <person name="Trimpert J.D."/>
            <person name="Patria J.N."/>
            <person name="Murata S."/>
            <person name="Parcells M.S."/>
            <person name="Kaufer B.B."/>
        </authorList>
    </citation>
    <scope>NUCLEOTIDE SEQUENCE</scope>
</reference>
<dbReference type="EMBL" id="MT872313">
    <property type="protein sequence ID" value="QOT14808.1"/>
    <property type="molecule type" value="Genomic_DNA"/>
</dbReference>
<reference evidence="7" key="8">
    <citation type="submission" date="2020-07" db="EMBL/GenBank/DDBJ databases">
        <title>Distinct polymorphisms in a single herpesvirus gene are capable of enhancing virulence and mediate vaccinal resistance.</title>
        <authorList>
            <person name="Conradie A.M."/>
            <person name="Bertzbach L.D."/>
            <person name="Trimpert J."/>
            <person name="Patria J.N."/>
            <person name="Murata S."/>
            <person name="Parcells M.S."/>
            <person name="Kaufer B.B."/>
        </authorList>
    </citation>
    <scope>NUCLEOTIDE SEQUENCE</scope>
</reference>
<reference evidence="11 15" key="6">
    <citation type="journal article" date="2012" name="Virus Genes">
        <title>Dynamic equilibrium of Marek's disease genomes during in vitro serial passage.</title>
        <authorList>
            <person name="Spatz S.J."/>
            <person name="Volkening J.D."/>
            <person name="Gimeno I.M."/>
            <person name="Heidari M."/>
            <person name="Witter R.L."/>
        </authorList>
    </citation>
    <scope>NUCLEOTIDE SEQUENCE [LARGE SCALE GENOMIC DNA]</scope>
    <source>
        <strain evidence="5">648a</strain>
    </source>
</reference>
<evidence type="ECO:0000313" key="6">
    <source>
        <dbReference type="EMBL" id="QOT14111.1"/>
    </source>
</evidence>
<dbReference type="EMBL" id="MT955328">
    <property type="protein sequence ID" value="QOT14947.1"/>
    <property type="molecule type" value="Genomic_DNA"/>
</dbReference>
<reference evidence="4 10" key="5">
    <citation type="journal article" date="2012" name="Virus Genes">
        <title>Genome sequence determination and analysis of a Chinese virulent strain, LMS, of Gallid herpesvirus type 2.</title>
        <authorList>
            <person name="Cheng Y."/>
            <person name="Cong F."/>
            <person name="Zhang Y.P."/>
            <person name="Li Z.J."/>
            <person name="Xu N.N."/>
            <person name="Hou G.Y."/>
            <person name="Liu C.J."/>
        </authorList>
    </citation>
    <scope>NUCLEOTIDE SEQUENCE [LARGE SCALE GENOMIC DNA]</scope>
    <source>
        <strain evidence="4">LMS</strain>
    </source>
</reference>
<evidence type="ECO:0000313" key="14">
    <source>
        <dbReference type="Proteomes" id="UP000149312"/>
    </source>
</evidence>
<reference evidence="9" key="10">
    <citation type="submission" date="2020-09" db="EMBL/GenBank/DDBJ databases">
        <title>Functional analysis of genomic repeat regions in Marek's disease virus replication and pathogenesis.</title>
        <authorList>
            <person name="Vychodil T."/>
            <person name="Conradie A.M."/>
            <person name="Trimpert J."/>
            <person name="Aswad A."/>
            <person name="Bertzbach L.D."/>
            <person name="Kaufer B."/>
        </authorList>
    </citation>
    <scope>NUCLEOTIDE SEQUENCE</scope>
</reference>
<dbReference type="Proteomes" id="UP000180864">
    <property type="component" value="Segment"/>
</dbReference>
<dbReference type="EMBL" id="JQ820250">
    <property type="protein sequence ID" value="AFM75435.1"/>
    <property type="molecule type" value="Genomic_DNA"/>
</dbReference>
<name>Q19B26_9ALPH</name>
<dbReference type="Proteomes" id="UP000133397">
    <property type="component" value="Segment"/>
</dbReference>
<reference evidence="1 14" key="2">
    <citation type="journal article" date="2007" name="J. Gen. Virol.">
        <title>Comparative full-length sequence analysis of oncogenic and vaccine (Rispens) strains of Marek's disease virus.</title>
        <authorList>
            <person name="Spatz S.J."/>
            <person name="Petherbridge L."/>
            <person name="Zhao Y."/>
            <person name="Nair V."/>
        </authorList>
    </citation>
    <scope>NUCLEOTIDE SEQUENCE [LARGE SCALE GENOMIC DNA]</scope>
    <source>
        <strain evidence="1">CVI988</strain>
    </source>
</reference>
<dbReference type="EMBL" id="MT797631">
    <property type="protein sequence ID" value="QOT14483.1"/>
    <property type="molecule type" value="Genomic_DNA"/>
</dbReference>
<reference evidence="3 12" key="1">
    <citation type="journal article" date="2007" name="Arch. Virol.">
        <title>Sequence determination of variable regions within the genomes of gallid herpesvirus-2 pathotypes.</title>
        <authorList>
            <person name="Spatz S.J."/>
            <person name="Silva R.F."/>
        </authorList>
    </citation>
    <scope>NUCLEOTIDE SEQUENCE [LARGE SCALE GENOMIC DNA]</scope>
    <source>
        <strain evidence="3">CU-2</strain>
    </source>
</reference>
<evidence type="ECO:0000313" key="4">
    <source>
        <dbReference type="EMBL" id="AEZ51783.1"/>
    </source>
</evidence>
<dbReference type="EMBL" id="JQ806362">
    <property type="protein sequence ID" value="AFM74883.1"/>
    <property type="molecule type" value="Genomic_DNA"/>
</dbReference>
<evidence type="ECO:0000313" key="8">
    <source>
        <dbReference type="EMBL" id="QOT14808.1"/>
    </source>
</evidence>
<dbReference type="EMBL" id="DQ530348">
    <property type="protein sequence ID" value="ABF72361.1"/>
    <property type="molecule type" value="Genomic_DNA"/>
</dbReference>
<dbReference type="EMBL" id="MT994392">
    <property type="protein sequence ID" value="QOT15081.1"/>
    <property type="molecule type" value="Genomic_DNA"/>
</dbReference>
<evidence type="ECO:0000313" key="15">
    <source>
        <dbReference type="Proteomes" id="UP000180864"/>
    </source>
</evidence>
<dbReference type="Proteomes" id="UP000181580">
    <property type="component" value="Segment"/>
</dbReference>
<sequence length="76" mass="7934">MLYCIRTAETASMSVTVSGDSFPSFPKGDKSSDWDSGELSVFTSSTSPVTSALSVLSGKVSNNVVSVPLMLLCIIP</sequence>
<dbReference type="EMBL" id="MT797630">
    <property type="protein sequence ID" value="QOT14297.1"/>
    <property type="molecule type" value="Genomic_DNA"/>
</dbReference>
<dbReference type="Proteomes" id="UP000181470">
    <property type="component" value="Segment"/>
</dbReference>
<dbReference type="EMBL" id="MT797629">
    <property type="protein sequence ID" value="QOT14111.1"/>
    <property type="molecule type" value="Genomic_DNA"/>
</dbReference>
<reference evidence="8" key="9">
    <citation type="submission" date="2020-08" db="EMBL/GenBank/DDBJ databases">
        <title>Marek's disease virus requires both copies of the inverted repeat regions for efficient in vivo replication and pathogenesis.</title>
        <authorList>
            <person name="Conradie A.M."/>
            <person name="Kaufer B."/>
        </authorList>
    </citation>
    <scope>NUCLEOTIDE SEQUENCE</scope>
</reference>
<reference evidence="2 13" key="3">
    <citation type="journal article" date="2007" name="Virus Genes">
        <title>Comparative sequence analysis of a highly oncogenic but horizontal spread-defective clone of Marek's disease virus.</title>
        <authorList>
            <person name="Spatz S.J."/>
            <person name="Zhao Y."/>
            <person name="Petherbridge L."/>
            <person name="Smith L.P."/>
            <person name="Baigent S.J."/>
            <person name="Nair V."/>
        </authorList>
    </citation>
    <scope>NUCLEOTIDE SEQUENCE [LARGE SCALE GENOMIC DNA]</scope>
    <source>
        <strain evidence="2">RB-1B</strain>
    </source>
</reference>
<evidence type="ECO:0000313" key="2">
    <source>
        <dbReference type="EMBL" id="ABR13208.1"/>
    </source>
</evidence>
<evidence type="ECO:0000313" key="11">
    <source>
        <dbReference type="Proteomes" id="UP000134084"/>
    </source>
</evidence>
<evidence type="ECO:0000313" key="12">
    <source>
        <dbReference type="Proteomes" id="UP000134498"/>
    </source>
</evidence>
<evidence type="ECO:0000313" key="5">
    <source>
        <dbReference type="EMBL" id="AFM74695.1"/>
    </source>
</evidence>
<organism evidence="1 14">
    <name type="scientific">Gallid alphaherpesvirus 2</name>
    <dbReference type="NCBI Taxonomy" id="10390"/>
    <lineage>
        <taxon>Viruses</taxon>
        <taxon>Duplodnaviria</taxon>
        <taxon>Heunggongvirae</taxon>
        <taxon>Peploviricota</taxon>
        <taxon>Herviviricetes</taxon>
        <taxon>Herpesvirales</taxon>
        <taxon>Orthoherpesviridae</taxon>
        <taxon>Alphaherpesvirinae</taxon>
        <taxon>Mardivirus</taxon>
        <taxon>Mardivirus gallidalpha2</taxon>
    </lineage>
</organism>
<dbReference type="Proteomes" id="UP000134084">
    <property type="component" value="Segment"/>
</dbReference>
<dbReference type="EMBL" id="JQ836662">
    <property type="protein sequence ID" value="AFM75613.1"/>
    <property type="molecule type" value="Genomic_DNA"/>
</dbReference>
<dbReference type="Proteomes" id="UP000149312">
    <property type="component" value="Segment"/>
</dbReference>
<dbReference type="EMBL" id="MT813453">
    <property type="protein sequence ID" value="QOT14664.1"/>
    <property type="molecule type" value="Genomic_DNA"/>
</dbReference>
<dbReference type="Proteomes" id="UP000143489">
    <property type="component" value="Segment"/>
</dbReference>
<accession>Q19B26</accession>
<dbReference type="EMBL" id="JQ314003">
    <property type="protein sequence ID" value="AEZ51783.1"/>
    <property type="molecule type" value="Genomic_DNA"/>
</dbReference>
<reference evidence="3 12" key="4">
    <citation type="journal article" date="2008" name="Virus Genes">
        <title>Sequence determination of a mildly virulent strain (CU-2) of Gallid herpesvirus type 2 using 454 pyrosequencing.</title>
        <authorList>
            <person name="Spatz S.J."/>
            <person name="Rue C.A."/>
        </authorList>
    </citation>
    <scope>NUCLEOTIDE SEQUENCE [LARGE SCALE GENOMIC DNA]</scope>
    <source>
        <strain evidence="3">CU-2</strain>
    </source>
</reference>